<organism evidence="2 3">
    <name type="scientific">Pedobacter segetis</name>
    <dbReference type="NCBI Taxonomy" id="2793069"/>
    <lineage>
        <taxon>Bacteria</taxon>
        <taxon>Pseudomonadati</taxon>
        <taxon>Bacteroidota</taxon>
        <taxon>Sphingobacteriia</taxon>
        <taxon>Sphingobacteriales</taxon>
        <taxon>Sphingobacteriaceae</taxon>
        <taxon>Pedobacter</taxon>
    </lineage>
</organism>
<feature type="transmembrane region" description="Helical" evidence="1">
    <location>
        <begin position="61"/>
        <end position="77"/>
    </location>
</feature>
<protein>
    <submittedName>
        <fullName evidence="2">DUF962 domain-containing protein</fullName>
    </submittedName>
</protein>
<proteinExistence type="predicted"/>
<reference evidence="2 3" key="1">
    <citation type="submission" date="2020-12" db="EMBL/GenBank/DDBJ databases">
        <title>Bacterial novel species Pedobacter sp. SD-b isolated from soil.</title>
        <authorList>
            <person name="Jung H.-Y."/>
        </authorList>
    </citation>
    <scope>NUCLEOTIDE SEQUENCE [LARGE SCALE GENOMIC DNA]</scope>
    <source>
        <strain evidence="2 3">SD-b</strain>
    </source>
</reference>
<evidence type="ECO:0000313" key="2">
    <source>
        <dbReference type="EMBL" id="MBK0382678.1"/>
    </source>
</evidence>
<evidence type="ECO:0000256" key="1">
    <source>
        <dbReference type="SAM" id="Phobius"/>
    </source>
</evidence>
<feature type="transmembrane region" description="Helical" evidence="1">
    <location>
        <begin position="82"/>
        <end position="100"/>
    </location>
</feature>
<sequence length="166" mass="19579">MKIEEKRKIDILFDKYSESHQNPTNKIIHWVCVPLIVFSIIGLITAIPFPHIAFLGKYNMFLNWFSLVMAATIYYYLRLSPILSYLMLFFFAICYFFIVQLEHLEKAGGPDLWQVSLIIFVLAWIGQFIGHKIEGKKPSFLDDLKFLLIGPLWLMHFILKRLKISY</sequence>
<dbReference type="InterPro" id="IPR009305">
    <property type="entry name" value="Mpo1-like"/>
</dbReference>
<feature type="transmembrane region" description="Helical" evidence="1">
    <location>
        <begin position="27"/>
        <end position="49"/>
    </location>
</feature>
<dbReference type="PANTHER" id="PTHR28026">
    <property type="entry name" value="DUF962 DOMAIN PROTEIN (AFU_ORTHOLOGUE AFUA_8G05310)"/>
    <property type="match status" value="1"/>
</dbReference>
<name>A0ABS1BIG6_9SPHI</name>
<dbReference type="Pfam" id="PF06127">
    <property type="entry name" value="Mpo1-like"/>
    <property type="match status" value="1"/>
</dbReference>
<keyword evidence="1" id="KW-0812">Transmembrane</keyword>
<feature type="transmembrane region" description="Helical" evidence="1">
    <location>
        <begin position="112"/>
        <end position="130"/>
    </location>
</feature>
<gene>
    <name evidence="2" type="ORF">I5M32_06855</name>
</gene>
<dbReference type="PANTHER" id="PTHR28026:SF9">
    <property type="entry name" value="2-HYDROXY-PALMITIC ACID DIOXYGENASE MPO1"/>
    <property type="match status" value="1"/>
</dbReference>
<keyword evidence="1" id="KW-0472">Membrane</keyword>
<evidence type="ECO:0000313" key="3">
    <source>
        <dbReference type="Proteomes" id="UP000660024"/>
    </source>
</evidence>
<keyword evidence="1" id="KW-1133">Transmembrane helix</keyword>
<dbReference type="Proteomes" id="UP000660024">
    <property type="component" value="Unassembled WGS sequence"/>
</dbReference>
<keyword evidence="3" id="KW-1185">Reference proteome</keyword>
<dbReference type="RefSeq" id="WP_200585458.1">
    <property type="nucleotide sequence ID" value="NZ_JAEHFY010000008.1"/>
</dbReference>
<accession>A0ABS1BIG6</accession>
<dbReference type="EMBL" id="JAEHFY010000008">
    <property type="protein sequence ID" value="MBK0382678.1"/>
    <property type="molecule type" value="Genomic_DNA"/>
</dbReference>
<comment type="caution">
    <text evidence="2">The sequence shown here is derived from an EMBL/GenBank/DDBJ whole genome shotgun (WGS) entry which is preliminary data.</text>
</comment>